<evidence type="ECO:0000313" key="4">
    <source>
        <dbReference type="EMBL" id="MEJ5094798.1"/>
    </source>
</evidence>
<dbReference type="Proteomes" id="UP001380365">
    <property type="component" value="Unassembled WGS sequence"/>
</dbReference>
<dbReference type="Gene3D" id="1.25.40.10">
    <property type="entry name" value="Tetratricopeptide repeat domain"/>
    <property type="match status" value="3"/>
</dbReference>
<evidence type="ECO:0000256" key="2">
    <source>
        <dbReference type="ARBA" id="ARBA00022803"/>
    </source>
</evidence>
<name>A0ABU8Q4Y1_9SPHN</name>
<keyword evidence="2 3" id="KW-0802">TPR repeat</keyword>
<dbReference type="SMART" id="SM00028">
    <property type="entry name" value="TPR"/>
    <property type="match status" value="3"/>
</dbReference>
<dbReference type="EMBL" id="JBBGZA010000001">
    <property type="protein sequence ID" value="MEJ5094798.1"/>
    <property type="molecule type" value="Genomic_DNA"/>
</dbReference>
<dbReference type="InterPro" id="IPR050498">
    <property type="entry name" value="Ycf3"/>
</dbReference>
<protein>
    <submittedName>
        <fullName evidence="4">2OG-Fe(II) oxygenase</fullName>
    </submittedName>
</protein>
<dbReference type="InterPro" id="IPR011990">
    <property type="entry name" value="TPR-like_helical_dom_sf"/>
</dbReference>
<evidence type="ECO:0000313" key="5">
    <source>
        <dbReference type="Proteomes" id="UP001380365"/>
    </source>
</evidence>
<dbReference type="Pfam" id="PF13759">
    <property type="entry name" value="2OG-FeII_Oxy_5"/>
    <property type="match status" value="1"/>
</dbReference>
<keyword evidence="1" id="KW-0677">Repeat</keyword>
<proteinExistence type="predicted"/>
<dbReference type="SUPFAM" id="SSF48452">
    <property type="entry name" value="TPR-like"/>
    <property type="match status" value="1"/>
</dbReference>
<dbReference type="PROSITE" id="PS50005">
    <property type="entry name" value="TPR"/>
    <property type="match status" value="2"/>
</dbReference>
<gene>
    <name evidence="4" type="ORF">WH159_09645</name>
</gene>
<feature type="repeat" description="TPR" evidence="3">
    <location>
        <begin position="39"/>
        <end position="72"/>
    </location>
</feature>
<dbReference type="Pfam" id="PF13432">
    <property type="entry name" value="TPR_16"/>
    <property type="match status" value="2"/>
</dbReference>
<dbReference type="Gene3D" id="2.60.120.620">
    <property type="entry name" value="q2cbj1_9rhob like domain"/>
    <property type="match status" value="1"/>
</dbReference>
<keyword evidence="5" id="KW-1185">Reference proteome</keyword>
<reference evidence="4 5" key="1">
    <citation type="submission" date="2023-12" db="EMBL/GenBank/DDBJ databases">
        <title>Gut-associated functions are favored during microbiome assembly across C. elegans life.</title>
        <authorList>
            <person name="Zimmermann J."/>
        </authorList>
    </citation>
    <scope>NUCLEOTIDE SEQUENCE [LARGE SCALE GENOMIC DNA]</scope>
    <source>
        <strain evidence="4 5">JUb134</strain>
    </source>
</reference>
<dbReference type="InterPro" id="IPR012668">
    <property type="entry name" value="CHP02466"/>
</dbReference>
<evidence type="ECO:0000256" key="3">
    <source>
        <dbReference type="PROSITE-ProRule" id="PRU00339"/>
    </source>
</evidence>
<comment type="caution">
    <text evidence="4">The sequence shown here is derived from an EMBL/GenBank/DDBJ whole genome shotgun (WGS) entry which is preliminary data.</text>
</comment>
<feature type="repeat" description="TPR" evidence="3">
    <location>
        <begin position="142"/>
        <end position="175"/>
    </location>
</feature>
<dbReference type="InterPro" id="IPR019734">
    <property type="entry name" value="TPR_rpt"/>
</dbReference>
<evidence type="ECO:0000256" key="1">
    <source>
        <dbReference type="ARBA" id="ARBA00022737"/>
    </source>
</evidence>
<dbReference type="PANTHER" id="PTHR44858">
    <property type="entry name" value="TETRATRICOPEPTIDE REPEAT PROTEIN 6"/>
    <property type="match status" value="1"/>
</dbReference>
<accession>A0ABU8Q4Y1</accession>
<dbReference type="PANTHER" id="PTHR44858:SF1">
    <property type="entry name" value="UDP-N-ACETYLGLUCOSAMINE--PEPTIDE N-ACETYLGLUCOSAMINYLTRANSFERASE SPINDLY-RELATED"/>
    <property type="match status" value="1"/>
</dbReference>
<dbReference type="RefSeq" id="WP_165890073.1">
    <property type="nucleotide sequence ID" value="NZ_JBBGZA010000001.1"/>
</dbReference>
<sequence length="590" mass="64055">MDSRFLQRLARAESAFRTGDLNGARAELEPVIAQESAPAAAFHLMALVARRQERLADAGELFRKALARAPQDGQINNNYANFCAHTGDVEAALRHYSVAAAGSGKARIDALVNRAVLRQQRKQLVEALADVDAALALDPRAANAHSIRGAVLRDQDRLDEAAAAFDQALSLEPARPTALRGRARVALERGEADAAARFRHCAAAGAAGPDVLLGLANALEADGDPGGMALLEDAVIRVPEWVEAHEELARMRSEAGLADRLTESHEAALARVPQSVALHQSRWRLLHRAGRHAEGLAALEAARSTLGQRAEWLLEEADLAIEARDLDRAHRVLDALPDAEETLMPRARCALAQGDAQFAARLLERHVAADAGSVAGWAFLDLAWRLLDDPRHQWLSGQPGLYAPRQLAIEAVELAQIADLLRDLHRSRAHPVGQSLRGGTQTRGRLLARTEPQLRRLKALLLEAITSHMAALPPADPRHPLLRQREAPPRLAGSWSVRLRGAGFHVSHIHPRGVLSSALYVSVPGDLDRAAREGWLEIGRPPDGANLLLGPLAEFEPQPGQLVLFPSYLFHGTRPFSSGERLTVAFDVFF</sequence>
<organism evidence="4 5">
    <name type="scientific">Sphingomonas molluscorum</name>
    <dbReference type="NCBI Taxonomy" id="418184"/>
    <lineage>
        <taxon>Bacteria</taxon>
        <taxon>Pseudomonadati</taxon>
        <taxon>Pseudomonadota</taxon>
        <taxon>Alphaproteobacteria</taxon>
        <taxon>Sphingomonadales</taxon>
        <taxon>Sphingomonadaceae</taxon>
        <taxon>Sphingomonas</taxon>
    </lineage>
</organism>